<dbReference type="GO" id="GO:0005737">
    <property type="term" value="C:cytoplasm"/>
    <property type="evidence" value="ECO:0007669"/>
    <property type="project" value="TreeGrafter"/>
</dbReference>
<evidence type="ECO:0000313" key="3">
    <source>
        <dbReference type="Proteomes" id="UP001054902"/>
    </source>
</evidence>
<feature type="domain" description="FAD dependent oxidoreductase" evidence="1">
    <location>
        <begin position="16"/>
        <end position="364"/>
    </location>
</feature>
<dbReference type="InterPro" id="IPR006076">
    <property type="entry name" value="FAD-dep_OxRdtase"/>
</dbReference>
<dbReference type="SUPFAM" id="SSF51905">
    <property type="entry name" value="FAD/NAD(P)-binding domain"/>
    <property type="match status" value="1"/>
</dbReference>
<accession>A0AAD3CPM3</accession>
<gene>
    <name evidence="2" type="ORF">CTEN210_05970</name>
</gene>
<sequence>MSLLKDAEDVSQKKHIIIAGAGIIGTSTAYYLSKHFSDSISAITIIDPSGKIAPAASGKAGGFLALDWNDYSSVGPLSRRSFDLHSQLANEFGKETIMYRRLTCASISVRNGGGVGNKPSGKKLTGVEWASDLNEDKDAAGVAVGFRPLGDESTIAQVHPKMLCETLWKAVTENSSIESNIVKEKVVDSVHDDNGNLTGVTLGDGTIVNGDRLLWATGPWTTIGNCMVGVKYHSVLIPTEKVLTQSVFYDGFGDPEIYPRPDGTAYCCGFPDAAVKVVEEPGKEEVRQEKVDEIVDAVRKCSGGKEGALGKEPQLAQSCYLPTTIDNVPIMGEIEGKNGCFVASGHSCWGILNGPATGESMASLIMTGESRHLNLSSFNPNRFG</sequence>
<evidence type="ECO:0000313" key="2">
    <source>
        <dbReference type="EMBL" id="GFH49494.1"/>
    </source>
</evidence>
<dbReference type="Gene3D" id="3.30.9.10">
    <property type="entry name" value="D-Amino Acid Oxidase, subunit A, domain 2"/>
    <property type="match status" value="1"/>
</dbReference>
<dbReference type="Gene3D" id="3.50.50.60">
    <property type="entry name" value="FAD/NAD(P)-binding domain"/>
    <property type="match status" value="2"/>
</dbReference>
<comment type="caution">
    <text evidence="2">The sequence shown here is derived from an EMBL/GenBank/DDBJ whole genome shotgun (WGS) entry which is preliminary data.</text>
</comment>
<dbReference type="AlphaFoldDB" id="A0AAD3CPM3"/>
<keyword evidence="3" id="KW-1185">Reference proteome</keyword>
<proteinExistence type="predicted"/>
<reference evidence="2 3" key="1">
    <citation type="journal article" date="2021" name="Sci. Rep.">
        <title>The genome of the diatom Chaetoceros tenuissimus carries an ancient integrated fragment of an extant virus.</title>
        <authorList>
            <person name="Hongo Y."/>
            <person name="Kimura K."/>
            <person name="Takaki Y."/>
            <person name="Yoshida Y."/>
            <person name="Baba S."/>
            <person name="Kobayashi G."/>
            <person name="Nagasaki K."/>
            <person name="Hano T."/>
            <person name="Tomaru Y."/>
        </authorList>
    </citation>
    <scope>NUCLEOTIDE SEQUENCE [LARGE SCALE GENOMIC DNA]</scope>
    <source>
        <strain evidence="2 3">NIES-3715</strain>
    </source>
</reference>
<protein>
    <recommendedName>
        <fullName evidence="1">FAD dependent oxidoreductase domain-containing protein</fullName>
    </recommendedName>
</protein>
<dbReference type="Proteomes" id="UP001054902">
    <property type="component" value="Unassembled WGS sequence"/>
</dbReference>
<name>A0AAD3CPM3_9STRA</name>
<evidence type="ECO:0000259" key="1">
    <source>
        <dbReference type="Pfam" id="PF01266"/>
    </source>
</evidence>
<dbReference type="InterPro" id="IPR036188">
    <property type="entry name" value="FAD/NAD-bd_sf"/>
</dbReference>
<dbReference type="Pfam" id="PF01266">
    <property type="entry name" value="DAO"/>
    <property type="match status" value="1"/>
</dbReference>
<dbReference type="PANTHER" id="PTHR13847:SF150">
    <property type="entry name" value="OXIDOREDUCTASE TDA3-RELATED"/>
    <property type="match status" value="1"/>
</dbReference>
<dbReference type="PANTHER" id="PTHR13847">
    <property type="entry name" value="SARCOSINE DEHYDROGENASE-RELATED"/>
    <property type="match status" value="1"/>
</dbReference>
<organism evidence="2 3">
    <name type="scientific">Chaetoceros tenuissimus</name>
    <dbReference type="NCBI Taxonomy" id="426638"/>
    <lineage>
        <taxon>Eukaryota</taxon>
        <taxon>Sar</taxon>
        <taxon>Stramenopiles</taxon>
        <taxon>Ochrophyta</taxon>
        <taxon>Bacillariophyta</taxon>
        <taxon>Coscinodiscophyceae</taxon>
        <taxon>Chaetocerotophycidae</taxon>
        <taxon>Chaetocerotales</taxon>
        <taxon>Chaetocerotaceae</taxon>
        <taxon>Chaetoceros</taxon>
    </lineage>
</organism>
<dbReference type="EMBL" id="BLLK01000038">
    <property type="protein sequence ID" value="GFH49494.1"/>
    <property type="molecule type" value="Genomic_DNA"/>
</dbReference>